<keyword evidence="1" id="KW-0472">Membrane</keyword>
<reference evidence="2 3" key="1">
    <citation type="submission" date="2021-01" db="EMBL/GenBank/DDBJ databases">
        <title>Genomic Encyclopedia of Type Strains, Phase IV (KMG-IV): sequencing the most valuable type-strain genomes for metagenomic binning, comparative biology and taxonomic classification.</title>
        <authorList>
            <person name="Goeker M."/>
        </authorList>
    </citation>
    <scope>NUCLEOTIDE SEQUENCE [LARGE SCALE GENOMIC DNA]</scope>
    <source>
        <strain evidence="2 3">DSM 28236</strain>
    </source>
</reference>
<evidence type="ECO:0000256" key="1">
    <source>
        <dbReference type="SAM" id="Phobius"/>
    </source>
</evidence>
<keyword evidence="1" id="KW-1133">Transmembrane helix</keyword>
<organism evidence="2 3">
    <name type="scientific">Scopulibacillus daqui</name>
    <dbReference type="NCBI Taxonomy" id="1469162"/>
    <lineage>
        <taxon>Bacteria</taxon>
        <taxon>Bacillati</taxon>
        <taxon>Bacillota</taxon>
        <taxon>Bacilli</taxon>
        <taxon>Bacillales</taxon>
        <taxon>Sporolactobacillaceae</taxon>
        <taxon>Scopulibacillus</taxon>
    </lineage>
</organism>
<accession>A0ABS2PXU8</accession>
<feature type="transmembrane region" description="Helical" evidence="1">
    <location>
        <begin position="231"/>
        <end position="247"/>
    </location>
</feature>
<feature type="transmembrane region" description="Helical" evidence="1">
    <location>
        <begin position="119"/>
        <end position="147"/>
    </location>
</feature>
<keyword evidence="1" id="KW-0812">Transmembrane</keyword>
<dbReference type="RefSeq" id="WP_205002093.1">
    <property type="nucleotide sequence ID" value="NZ_JAFBER010000001.1"/>
</dbReference>
<keyword evidence="3" id="KW-1185">Reference proteome</keyword>
<dbReference type="Proteomes" id="UP000808914">
    <property type="component" value="Unassembled WGS sequence"/>
</dbReference>
<comment type="caution">
    <text evidence="2">The sequence shown here is derived from an EMBL/GenBank/DDBJ whole genome shotgun (WGS) entry which is preliminary data.</text>
</comment>
<dbReference type="EMBL" id="JAFBER010000001">
    <property type="protein sequence ID" value="MBM7644137.1"/>
    <property type="molecule type" value="Genomic_DNA"/>
</dbReference>
<protein>
    <submittedName>
        <fullName evidence="2">Cytoskeletal protein CcmA (Bactofilin family)</fullName>
    </submittedName>
</protein>
<feature type="transmembrane region" description="Helical" evidence="1">
    <location>
        <begin position="197"/>
        <end position="219"/>
    </location>
</feature>
<sequence length="279" mass="30553">MSEMKIYRYFIGLSLIVILAALLIHPAFAEDKGIVKSKTTIVPQHQKVEHVIVFGNDAEISGSVRTAVIVINGNLDIKRTANVRGFILVAGGQIKQEPGAHVTEDILSLNLNNQMQNSLILGAVLLFGSWLLRLAGSVVLVLITVIAGTLLRKRLNPAEIINKQAGRLMATGAIASLAILAVMLLLMMTIVGIPIAVLLLFFIIISLVLGMAVLSKWITERIQGMSDKPDWVLFLTGAVLIVSTFNFPLIGFVIFLIVIWLSLGFSMKWIFDKITTRKK</sequence>
<feature type="transmembrane region" description="Helical" evidence="1">
    <location>
        <begin position="253"/>
        <end position="271"/>
    </location>
</feature>
<evidence type="ECO:0000313" key="3">
    <source>
        <dbReference type="Proteomes" id="UP000808914"/>
    </source>
</evidence>
<feature type="transmembrane region" description="Helical" evidence="1">
    <location>
        <begin position="168"/>
        <end position="191"/>
    </location>
</feature>
<gene>
    <name evidence="2" type="ORF">JOD45_000328</name>
</gene>
<evidence type="ECO:0000313" key="2">
    <source>
        <dbReference type="EMBL" id="MBM7644137.1"/>
    </source>
</evidence>
<name>A0ABS2PXU8_9BACL</name>
<proteinExistence type="predicted"/>